<dbReference type="Pfam" id="PF01207">
    <property type="entry name" value="Dus"/>
    <property type="match status" value="1"/>
</dbReference>
<dbReference type="Gene3D" id="3.20.20.70">
    <property type="entry name" value="Aldolase class I"/>
    <property type="match status" value="1"/>
</dbReference>
<comment type="cofactor">
    <cofactor evidence="1 7">
        <name>FMN</name>
        <dbReference type="ChEBI" id="CHEBI:58210"/>
    </cofactor>
</comment>
<keyword evidence="5" id="KW-0521">NADP</keyword>
<feature type="domain" description="DUS-like FMN-binding" evidence="8">
    <location>
        <begin position="8"/>
        <end position="320"/>
    </location>
</feature>
<dbReference type="InterPro" id="IPR001269">
    <property type="entry name" value="DUS_fam"/>
</dbReference>
<keyword evidence="10" id="KW-1185">Reference proteome</keyword>
<dbReference type="SUPFAM" id="SSF51395">
    <property type="entry name" value="FMN-linked oxidoreductases"/>
    <property type="match status" value="1"/>
</dbReference>
<dbReference type="PIRSF" id="PIRSF006621">
    <property type="entry name" value="Dus"/>
    <property type="match status" value="1"/>
</dbReference>
<accession>A0ABV1BWP3</accession>
<dbReference type="CDD" id="cd02801">
    <property type="entry name" value="DUS_like_FMN"/>
    <property type="match status" value="1"/>
</dbReference>
<dbReference type="RefSeq" id="WP_022503060.1">
    <property type="nucleotide sequence ID" value="NZ_DAWDAH010000015.1"/>
</dbReference>
<evidence type="ECO:0000256" key="4">
    <source>
        <dbReference type="ARBA" id="ARBA00022694"/>
    </source>
</evidence>
<comment type="caution">
    <text evidence="9">The sequence shown here is derived from an EMBL/GenBank/DDBJ whole genome shotgun (WGS) entry which is preliminary data.</text>
</comment>
<protein>
    <recommendedName>
        <fullName evidence="7">tRNA-dihydrouridine synthase</fullName>
        <ecNumber evidence="7">1.3.1.-</ecNumber>
    </recommendedName>
</protein>
<dbReference type="PANTHER" id="PTHR45846">
    <property type="entry name" value="TRNA-DIHYDROURIDINE(47) SYNTHASE [NAD(P)(+)]-LIKE"/>
    <property type="match status" value="1"/>
</dbReference>
<dbReference type="Proteomes" id="UP001442364">
    <property type="component" value="Unassembled WGS sequence"/>
</dbReference>
<evidence type="ECO:0000256" key="5">
    <source>
        <dbReference type="ARBA" id="ARBA00022857"/>
    </source>
</evidence>
<gene>
    <name evidence="9" type="ORF">WMO14_09725</name>
</gene>
<keyword evidence="2 7" id="KW-0285">Flavoprotein</keyword>
<evidence type="ECO:0000313" key="10">
    <source>
        <dbReference type="Proteomes" id="UP001442364"/>
    </source>
</evidence>
<keyword evidence="6 7" id="KW-0560">Oxidoreductase</keyword>
<dbReference type="GO" id="GO:0016491">
    <property type="term" value="F:oxidoreductase activity"/>
    <property type="evidence" value="ECO:0007669"/>
    <property type="project" value="UniProtKB-KW"/>
</dbReference>
<comment type="similarity">
    <text evidence="7">Belongs to the dus family.</text>
</comment>
<dbReference type="EMBL" id="JBBMER010000007">
    <property type="protein sequence ID" value="MEQ2380156.1"/>
    <property type="molecule type" value="Genomic_DNA"/>
</dbReference>
<keyword evidence="4 7" id="KW-0819">tRNA processing</keyword>
<organism evidence="9 10">
    <name type="scientific">[Lactobacillus] rogosae</name>
    <dbReference type="NCBI Taxonomy" id="706562"/>
    <lineage>
        <taxon>Bacteria</taxon>
        <taxon>Bacillati</taxon>
        <taxon>Bacillota</taxon>
        <taxon>Clostridia</taxon>
        <taxon>Lachnospirales</taxon>
        <taxon>Lachnospiraceae</taxon>
        <taxon>Lachnospira</taxon>
    </lineage>
</organism>
<comment type="function">
    <text evidence="7">Catalyzes the synthesis of 5,6-dihydrouridine (D), a modified base found in the D-loop of most tRNAs, via the reduction of the C5-C6 double bond in target uridines.</text>
</comment>
<keyword evidence="3 7" id="KW-0288">FMN</keyword>
<evidence type="ECO:0000256" key="2">
    <source>
        <dbReference type="ARBA" id="ARBA00022630"/>
    </source>
</evidence>
<dbReference type="EC" id="1.3.1.-" evidence="7"/>
<proteinExistence type="inferred from homology"/>
<evidence type="ECO:0000256" key="3">
    <source>
        <dbReference type="ARBA" id="ARBA00022643"/>
    </source>
</evidence>
<name>A0ABV1BWP3_9FIRM</name>
<evidence type="ECO:0000256" key="6">
    <source>
        <dbReference type="ARBA" id="ARBA00023002"/>
    </source>
</evidence>
<dbReference type="PROSITE" id="PS01136">
    <property type="entry name" value="UPF0034"/>
    <property type="match status" value="1"/>
</dbReference>
<dbReference type="PANTHER" id="PTHR45846:SF1">
    <property type="entry name" value="TRNA-DIHYDROURIDINE(47) SYNTHASE [NAD(P)(+)]-LIKE"/>
    <property type="match status" value="1"/>
</dbReference>
<evidence type="ECO:0000313" key="9">
    <source>
        <dbReference type="EMBL" id="MEQ2380156.1"/>
    </source>
</evidence>
<dbReference type="InterPro" id="IPR018517">
    <property type="entry name" value="tRNA_hU_synthase_CS"/>
</dbReference>
<evidence type="ECO:0000259" key="8">
    <source>
        <dbReference type="Pfam" id="PF01207"/>
    </source>
</evidence>
<dbReference type="InterPro" id="IPR035587">
    <property type="entry name" value="DUS-like_FMN-bd"/>
</dbReference>
<reference evidence="9 10" key="1">
    <citation type="submission" date="2024-03" db="EMBL/GenBank/DDBJ databases">
        <title>Human intestinal bacterial collection.</title>
        <authorList>
            <person name="Pauvert C."/>
            <person name="Hitch T.C.A."/>
            <person name="Clavel T."/>
        </authorList>
    </citation>
    <scope>NUCLEOTIDE SEQUENCE [LARGE SCALE GENOMIC DNA]</scope>
    <source>
        <strain evidence="9 10">CLA-AA-H255</strain>
    </source>
</reference>
<evidence type="ECO:0000256" key="7">
    <source>
        <dbReference type="PIRNR" id="PIRNR006621"/>
    </source>
</evidence>
<evidence type="ECO:0000256" key="1">
    <source>
        <dbReference type="ARBA" id="ARBA00001917"/>
    </source>
</evidence>
<dbReference type="InterPro" id="IPR013785">
    <property type="entry name" value="Aldolase_TIM"/>
</dbReference>
<sequence>MSNTKVYLAPMEGLTDYMFRNAFDEFFGHGKIDKYFMPFISPNQTEKFLAKEMRDIDRNNNLINSIPQIMTNNSEDFIWTAHMLFDNFGYNEINLNAGCPSGTVVSKSKGSGMLADTDRLERILYEIMSDNYIQDNNIKVSVKTRIGIESPDEWYNILEVYNKFSLEELIIHPRVRTDYYRGDVNKEAFRLAIKESRNPVCYNGDIFTRNDYIAFLKDYAYTDENSKSPLPHCIMLGRGLVADPGLINVLISDNPYEYARNLKEDKDNMRKLHNYVYEERLKIMSGDKHAIHRMKEMWCYMEYAFGDCKKEAKAIKKAQKMSDYKDAVNVFFTNCHLSEPAHILFSKKF</sequence>